<evidence type="ECO:0000313" key="2">
    <source>
        <dbReference type="EMBL" id="CAG5072989.1"/>
    </source>
</evidence>
<organism evidence="2 3">
    <name type="scientific">Dyadobacter linearis</name>
    <dbReference type="NCBI Taxonomy" id="2823330"/>
    <lineage>
        <taxon>Bacteria</taxon>
        <taxon>Pseudomonadati</taxon>
        <taxon>Bacteroidota</taxon>
        <taxon>Cytophagia</taxon>
        <taxon>Cytophagales</taxon>
        <taxon>Spirosomataceae</taxon>
        <taxon>Dyadobacter</taxon>
    </lineage>
</organism>
<comment type="caution">
    <text evidence="2">The sequence shown here is derived from an EMBL/GenBank/DDBJ whole genome shotgun (WGS) entry which is preliminary data.</text>
</comment>
<gene>
    <name evidence="2" type="ORF">DYBT9623_04520</name>
</gene>
<feature type="signal peptide" evidence="1">
    <location>
        <begin position="1"/>
        <end position="19"/>
    </location>
</feature>
<name>A0ABM8UW92_9BACT</name>
<evidence type="ECO:0000256" key="1">
    <source>
        <dbReference type="SAM" id="SignalP"/>
    </source>
</evidence>
<dbReference type="EMBL" id="CAJRAU010000007">
    <property type="protein sequence ID" value="CAG5072989.1"/>
    <property type="molecule type" value="Genomic_DNA"/>
</dbReference>
<accession>A0ABM8UW92</accession>
<keyword evidence="1" id="KW-0732">Signal</keyword>
<proteinExistence type="predicted"/>
<feature type="chain" id="PRO_5046767271" evidence="1">
    <location>
        <begin position="20"/>
        <end position="695"/>
    </location>
</feature>
<sequence>MIRRTLFLITILAVGSVQAWSQVKLNTDQFNRKNEATVTSQKELVEVSWPAGNGKFANVQFDMSPANPLFKRIALGTKSDPKTVSEDLDAAFLLTVGKRDLLSQNGWNIFFDKVPSRPFETYPIKLKKTNIAVKSVGSRTVVTIGSLSADRFSGVLEVTFYNGSPLFNIAAVMSTKAEAAAIVYDAGLISQTEKWKNLSWTNTAEQIESIPVHYGDSAKNLALKYRTIAAQTTGGTLAVFPAPHQYFYPLDEAFNLKFIWHGKGYRKMLDGYGIGIRQELEGDQRFVPWFNAPPGTQQRLNFFCLLDNAGGKEAINAVKKFTNADKYVKLPGFKTMSSHFHNEFIMNVVLAGKPVPEKPEFVEVFKRLGVDMVHLGEFHYTAHPKGPDSLRLRELKALFEQCERLSDHEFLLMPGEEPNEFFGGHWMQIFPKPVYWIMSRKKETPYVEDKPGFGKVYHIGDKNEMLKLLQDEQGLAWTAHARTKGSVNTPDIYNHEPFFKSDRFMGAAWKAMPADLSQPRLGNRVLDLLDDMNNWGEKKTVIAEADLFTVTQENEMYAHMNVNYLMLDQLPKFNEGWQPVVDAMQRGKFFATTGEVLMHELKVNGKLSGDSLALNADGTADLRLKLSWTFPMNFVEVISGDGEKVYRERMDLTNTRAFGEQQLQFRPKLKGRKWMRVEAWDSAANGAFSQTFYLK</sequence>
<protein>
    <submittedName>
        <fullName evidence="2">Uncharacterized protein</fullName>
    </submittedName>
</protein>
<dbReference type="Proteomes" id="UP000679725">
    <property type="component" value="Unassembled WGS sequence"/>
</dbReference>
<evidence type="ECO:0000313" key="3">
    <source>
        <dbReference type="Proteomes" id="UP000679725"/>
    </source>
</evidence>
<dbReference type="RefSeq" id="WP_229254799.1">
    <property type="nucleotide sequence ID" value="NZ_CAJRAU010000007.1"/>
</dbReference>
<keyword evidence="3" id="KW-1185">Reference proteome</keyword>
<reference evidence="2 3" key="1">
    <citation type="submission" date="2021-04" db="EMBL/GenBank/DDBJ databases">
        <authorList>
            <person name="Rodrigo-Torres L."/>
            <person name="Arahal R. D."/>
            <person name="Lucena T."/>
        </authorList>
    </citation>
    <scope>NUCLEOTIDE SEQUENCE [LARGE SCALE GENOMIC DNA]</scope>
    <source>
        <strain evidence="2 3">CECT 9623</strain>
    </source>
</reference>